<evidence type="ECO:0000313" key="3">
    <source>
        <dbReference type="Proteomes" id="UP000698800"/>
    </source>
</evidence>
<sequence>MAPIRRYLRISKYSVLECRIYLENPRLVDTWLLNPRDPVLPRIFECVRPLVLPKLREENERARGKGRKANRGIKDVIAQDDFEVSIFLTDVSTRHSLLTKQKVFGGLGRTALVSSSKPTLGTSDSPVDVDLDAGSPVILREESTELDTLESIPIAVSPQRFGAAGGGAGEVLRSQSNEDYVRQMGKRGPEDLERDYRAAENSSSSDAQAPRMPHRKRKKPDAGVAATINIAEEGTDDKKEALRMLYDGFSIYGRILCLVVRRKPGARARGSTAVADAGQAVMEDWIVSTQIQREDDAS</sequence>
<keyword evidence="3" id="KW-1185">Reference proteome</keyword>
<dbReference type="OrthoDB" id="5374757at2759"/>
<dbReference type="EMBL" id="JAGHQL010000039">
    <property type="protein sequence ID" value="KAH0543108.1"/>
    <property type="molecule type" value="Genomic_DNA"/>
</dbReference>
<evidence type="ECO:0000313" key="2">
    <source>
        <dbReference type="EMBL" id="KAH0543108.1"/>
    </source>
</evidence>
<proteinExistence type="predicted"/>
<comment type="caution">
    <text evidence="2">The sequence shown here is derived from an EMBL/GenBank/DDBJ whole genome shotgun (WGS) entry which is preliminary data.</text>
</comment>
<organism evidence="2 3">
    <name type="scientific">Glutinoglossum americanum</name>
    <dbReference type="NCBI Taxonomy" id="1670608"/>
    <lineage>
        <taxon>Eukaryota</taxon>
        <taxon>Fungi</taxon>
        <taxon>Dikarya</taxon>
        <taxon>Ascomycota</taxon>
        <taxon>Pezizomycotina</taxon>
        <taxon>Geoglossomycetes</taxon>
        <taxon>Geoglossales</taxon>
        <taxon>Geoglossaceae</taxon>
        <taxon>Glutinoglossum</taxon>
    </lineage>
</organism>
<protein>
    <submittedName>
        <fullName evidence="2">Uncharacterized protein</fullName>
    </submittedName>
</protein>
<dbReference type="AlphaFoldDB" id="A0A9P8I631"/>
<feature type="region of interest" description="Disordered" evidence="1">
    <location>
        <begin position="183"/>
        <end position="223"/>
    </location>
</feature>
<accession>A0A9P8I631</accession>
<gene>
    <name evidence="2" type="ORF">FGG08_002534</name>
</gene>
<dbReference type="PANTHER" id="PTHR40635">
    <property type="match status" value="1"/>
</dbReference>
<name>A0A9P8I631_9PEZI</name>
<evidence type="ECO:0000256" key="1">
    <source>
        <dbReference type="SAM" id="MobiDB-lite"/>
    </source>
</evidence>
<dbReference type="Proteomes" id="UP000698800">
    <property type="component" value="Unassembled WGS sequence"/>
</dbReference>
<dbReference type="PANTHER" id="PTHR40635:SF1">
    <property type="match status" value="1"/>
</dbReference>
<reference evidence="2" key="1">
    <citation type="submission" date="2021-03" db="EMBL/GenBank/DDBJ databases">
        <title>Comparative genomics and phylogenomic investigation of the class Geoglossomycetes provide insights into ecological specialization and systematics.</title>
        <authorList>
            <person name="Melie T."/>
            <person name="Pirro S."/>
            <person name="Miller A.N."/>
            <person name="Quandt A."/>
        </authorList>
    </citation>
    <scope>NUCLEOTIDE SEQUENCE</scope>
    <source>
        <strain evidence="2">GBOQ0MN5Z8</strain>
    </source>
</reference>
<feature type="compositionally biased region" description="Basic and acidic residues" evidence="1">
    <location>
        <begin position="187"/>
        <end position="198"/>
    </location>
</feature>